<proteinExistence type="predicted"/>
<organism evidence="1 2">
    <name type="scientific">Prorocentrum cordatum</name>
    <dbReference type="NCBI Taxonomy" id="2364126"/>
    <lineage>
        <taxon>Eukaryota</taxon>
        <taxon>Sar</taxon>
        <taxon>Alveolata</taxon>
        <taxon>Dinophyceae</taxon>
        <taxon>Prorocentrales</taxon>
        <taxon>Prorocentraceae</taxon>
        <taxon>Prorocentrum</taxon>
    </lineage>
</organism>
<accession>A0ABN9XVV7</accession>
<comment type="caution">
    <text evidence="1">The sequence shown here is derived from an EMBL/GenBank/DDBJ whole genome shotgun (WGS) entry which is preliminary data.</text>
</comment>
<dbReference type="EMBL" id="CAUYUJ010021371">
    <property type="protein sequence ID" value="CAK0904207.1"/>
    <property type="molecule type" value="Genomic_DNA"/>
</dbReference>
<evidence type="ECO:0000313" key="2">
    <source>
        <dbReference type="Proteomes" id="UP001189429"/>
    </source>
</evidence>
<evidence type="ECO:0000313" key="1">
    <source>
        <dbReference type="EMBL" id="CAK0904207.1"/>
    </source>
</evidence>
<reference evidence="1" key="1">
    <citation type="submission" date="2023-10" db="EMBL/GenBank/DDBJ databases">
        <authorList>
            <person name="Chen Y."/>
            <person name="Shah S."/>
            <person name="Dougan E. K."/>
            <person name="Thang M."/>
            <person name="Chan C."/>
        </authorList>
    </citation>
    <scope>NUCLEOTIDE SEQUENCE [LARGE SCALE GENOMIC DNA]</scope>
</reference>
<sequence>MQTLRMLEARRRVTRDRVQRPIYIRDLMRIRRKIWTANSALQHCLHEAGNPRVRAPRLAQPGPIHKQLVNAEGEIEDDPLRIKELLGREHGSAFRAPCDMKAMEAPGVGGVVAEVLQALDSGFLASLAAAFENRFCGVPEHVGGQARSKHIAQLAKKKGGKHALKGCRPIALLTTFEKLYSVGPVKKCANTLTPRSPQCADWKFHQAMNVIFSMRMLAEKAREWK</sequence>
<name>A0ABN9XVV7_9DINO</name>
<keyword evidence="2" id="KW-1185">Reference proteome</keyword>
<protein>
    <submittedName>
        <fullName evidence="1">Uncharacterized protein</fullName>
    </submittedName>
</protein>
<dbReference type="Proteomes" id="UP001189429">
    <property type="component" value="Unassembled WGS sequence"/>
</dbReference>
<gene>
    <name evidence="1" type="ORF">PCOR1329_LOCUS80312</name>
</gene>